<evidence type="ECO:0000313" key="3">
    <source>
        <dbReference type="EMBL" id="OGG59535.1"/>
    </source>
</evidence>
<dbReference type="GO" id="GO:0008270">
    <property type="term" value="F:zinc ion binding"/>
    <property type="evidence" value="ECO:0007669"/>
    <property type="project" value="InterPro"/>
</dbReference>
<dbReference type="Gene3D" id="1.10.30.50">
    <property type="match status" value="1"/>
</dbReference>
<dbReference type="Pfam" id="PF01844">
    <property type="entry name" value="HNH"/>
    <property type="match status" value="1"/>
</dbReference>
<dbReference type="InterPro" id="IPR002711">
    <property type="entry name" value="HNH"/>
</dbReference>
<feature type="domain" description="HNH nuclease" evidence="2">
    <location>
        <begin position="87"/>
        <end position="142"/>
    </location>
</feature>
<accession>A0A1F6DDP7</accession>
<reference evidence="3 4" key="1">
    <citation type="journal article" date="2016" name="Nat. Commun.">
        <title>Thousands of microbial genomes shed light on interconnected biogeochemical processes in an aquifer system.</title>
        <authorList>
            <person name="Anantharaman K."/>
            <person name="Brown C.T."/>
            <person name="Hug L.A."/>
            <person name="Sharon I."/>
            <person name="Castelle C.J."/>
            <person name="Probst A.J."/>
            <person name="Thomas B.C."/>
            <person name="Singh A."/>
            <person name="Wilkins M.J."/>
            <person name="Karaoz U."/>
            <person name="Brodie E.L."/>
            <person name="Williams K.H."/>
            <person name="Hubbard S.S."/>
            <person name="Banfield J.F."/>
        </authorList>
    </citation>
    <scope>NUCLEOTIDE SEQUENCE [LARGE SCALE GENOMIC DNA]</scope>
</reference>
<feature type="region of interest" description="Disordered" evidence="1">
    <location>
        <begin position="182"/>
        <end position="213"/>
    </location>
</feature>
<name>A0A1F6DDP7_9BACT</name>
<sequence length="213" mass="25853">MQVDYSFIYTDWYQKFFSEPAPFRWLWRWLNTYMSEEEYAKLPPERADEMLLQRFMCVFDEVSYRRRKRTMRSKQKYDTKFQNNKEKLREALLERDGANCMLCKRPLNGDFSLDHIDTTMDENGALNSDVSNLQLTHARCNSWRGVKQNRPQNKMWQKARRAIGSMHQVDHRMLGYADRVDKMKKKFGNKKKETPEEYRRRQARKPRISPSKE</sequence>
<dbReference type="GO" id="GO:0003676">
    <property type="term" value="F:nucleic acid binding"/>
    <property type="evidence" value="ECO:0007669"/>
    <property type="project" value="InterPro"/>
</dbReference>
<dbReference type="CDD" id="cd00085">
    <property type="entry name" value="HNHc"/>
    <property type="match status" value="1"/>
</dbReference>
<dbReference type="EMBL" id="MFLF01000014">
    <property type="protein sequence ID" value="OGG59535.1"/>
    <property type="molecule type" value="Genomic_DNA"/>
</dbReference>
<protein>
    <recommendedName>
        <fullName evidence="2">HNH nuclease domain-containing protein</fullName>
    </recommendedName>
</protein>
<evidence type="ECO:0000259" key="2">
    <source>
        <dbReference type="SMART" id="SM00507"/>
    </source>
</evidence>
<comment type="caution">
    <text evidence="3">The sequence shown here is derived from an EMBL/GenBank/DDBJ whole genome shotgun (WGS) entry which is preliminary data.</text>
</comment>
<evidence type="ECO:0000313" key="4">
    <source>
        <dbReference type="Proteomes" id="UP000178794"/>
    </source>
</evidence>
<gene>
    <name evidence="3" type="ORF">A3C89_01080</name>
</gene>
<organism evidence="3 4">
    <name type="scientific">Candidatus Kaiserbacteria bacterium RIFCSPHIGHO2_02_FULL_50_50</name>
    <dbReference type="NCBI Taxonomy" id="1798492"/>
    <lineage>
        <taxon>Bacteria</taxon>
        <taxon>Candidatus Kaiseribacteriota</taxon>
    </lineage>
</organism>
<dbReference type="SMART" id="SM00507">
    <property type="entry name" value="HNHc"/>
    <property type="match status" value="1"/>
</dbReference>
<dbReference type="InterPro" id="IPR003615">
    <property type="entry name" value="HNH_nuc"/>
</dbReference>
<dbReference type="Proteomes" id="UP000178794">
    <property type="component" value="Unassembled WGS sequence"/>
</dbReference>
<feature type="compositionally biased region" description="Basic and acidic residues" evidence="1">
    <location>
        <begin position="190"/>
        <end position="200"/>
    </location>
</feature>
<proteinExistence type="predicted"/>
<dbReference type="AlphaFoldDB" id="A0A1F6DDP7"/>
<dbReference type="GO" id="GO:0004519">
    <property type="term" value="F:endonuclease activity"/>
    <property type="evidence" value="ECO:0007669"/>
    <property type="project" value="InterPro"/>
</dbReference>
<evidence type="ECO:0000256" key="1">
    <source>
        <dbReference type="SAM" id="MobiDB-lite"/>
    </source>
</evidence>